<accession>A0A0K1YBC2</accession>
<dbReference type="RefSeq" id="YP_009189130.1">
    <property type="nucleotide sequence ID" value="NC_028672.1"/>
</dbReference>
<dbReference type="KEGG" id="vg:26523499"/>
<reference evidence="1 2" key="1">
    <citation type="submission" date="2015-07" db="EMBL/GenBank/DDBJ databases">
        <title>Complete genome of Cronobacter phage PBES 02.</title>
        <authorList>
            <person name="Myung H."/>
        </authorList>
    </citation>
    <scope>NUCLEOTIDE SEQUENCE [LARGE SCALE GENOMIC DNA]</scope>
</reference>
<protein>
    <submittedName>
        <fullName evidence="1">Uncharacterized protein</fullName>
    </submittedName>
</protein>
<keyword evidence="2" id="KW-1185">Reference proteome</keyword>
<proteinExistence type="predicted"/>
<dbReference type="Proteomes" id="UP000202736">
    <property type="component" value="Segment"/>
</dbReference>
<name>A0A0K1YBC2_9CAUD</name>
<gene>
    <name evidence="1" type="ORF">ADU18_0276</name>
</gene>
<dbReference type="EMBL" id="KT353109">
    <property type="protein sequence ID" value="AKY04169.1"/>
    <property type="molecule type" value="Genomic_DNA"/>
</dbReference>
<sequence>MTTFNALHLRAFIAGYFEALYFAESATGNDGEEIDNLAGYELSATAKEEGEQACARFLDWHGEKVNLAIAGSDDYDHTQAGRDFWFTRQGHGVGFWDRGLGMVGDDLSTAARSFGEKHVFIDDDGLIGVE</sequence>
<dbReference type="GeneID" id="26523499"/>
<evidence type="ECO:0000313" key="2">
    <source>
        <dbReference type="Proteomes" id="UP000202736"/>
    </source>
</evidence>
<organism evidence="1 2">
    <name type="scientific">Cronobacter phage PBES 02</name>
    <dbReference type="NCBI Taxonomy" id="1684115"/>
    <lineage>
        <taxon>Viruses</taxon>
        <taxon>Duplodnaviria</taxon>
        <taxon>Heunggongvirae</taxon>
        <taxon>Uroviricota</taxon>
        <taxon>Caudoviricetes</taxon>
        <taxon>Vequintavirinae</taxon>
        <taxon>Certrevirus</taxon>
        <taxon>Certrevirus PBES02</taxon>
    </lineage>
</organism>
<evidence type="ECO:0000313" key="1">
    <source>
        <dbReference type="EMBL" id="AKY04169.1"/>
    </source>
</evidence>